<protein>
    <submittedName>
        <fullName evidence="2">Uncharacterized protein DUF3109</fullName>
    </submittedName>
</protein>
<comment type="caution">
    <text evidence="2">The sequence shown here is derived from an EMBL/GenBank/DDBJ whole genome shotgun (WGS) entry which is preliminary data.</text>
</comment>
<organism evidence="2 3">
    <name type="scientific">Natronoflexus pectinivorans</name>
    <dbReference type="NCBI Taxonomy" id="682526"/>
    <lineage>
        <taxon>Bacteria</taxon>
        <taxon>Pseudomonadati</taxon>
        <taxon>Bacteroidota</taxon>
        <taxon>Bacteroidia</taxon>
        <taxon>Marinilabiliales</taxon>
        <taxon>Marinilabiliaceae</taxon>
        <taxon>Natronoflexus</taxon>
    </lineage>
</organism>
<dbReference type="AlphaFoldDB" id="A0A4R2GLR1"/>
<reference evidence="2 3" key="1">
    <citation type="submission" date="2019-03" db="EMBL/GenBank/DDBJ databases">
        <title>Genomic Encyclopedia of Type Strains, Phase IV (KMG-IV): sequencing the most valuable type-strain genomes for metagenomic binning, comparative biology and taxonomic classification.</title>
        <authorList>
            <person name="Goeker M."/>
        </authorList>
    </citation>
    <scope>NUCLEOTIDE SEQUENCE [LARGE SCALE GENOMIC DNA]</scope>
    <source>
        <strain evidence="2 3">DSM 24179</strain>
    </source>
</reference>
<accession>A0A4R2GLR1</accession>
<evidence type="ECO:0000256" key="1">
    <source>
        <dbReference type="ARBA" id="ARBA00093770"/>
    </source>
</evidence>
<dbReference type="Pfam" id="PF11307">
    <property type="entry name" value="DUF3109"/>
    <property type="match status" value="1"/>
</dbReference>
<evidence type="ECO:0000313" key="2">
    <source>
        <dbReference type="EMBL" id="TCO09670.1"/>
    </source>
</evidence>
<dbReference type="InterPro" id="IPR021458">
    <property type="entry name" value="Rv0495c"/>
</dbReference>
<keyword evidence="3" id="KW-1185">Reference proteome</keyword>
<name>A0A4R2GLR1_9BACT</name>
<proteinExistence type="inferred from homology"/>
<gene>
    <name evidence="2" type="ORF">EV194_10296</name>
</gene>
<comment type="similarity">
    <text evidence="1">Belongs to the Rv0495c family.</text>
</comment>
<dbReference type="RefSeq" id="WP_132432388.1">
    <property type="nucleotide sequence ID" value="NZ_SLWK01000002.1"/>
</dbReference>
<evidence type="ECO:0000313" key="3">
    <source>
        <dbReference type="Proteomes" id="UP000295221"/>
    </source>
</evidence>
<dbReference type="OrthoDB" id="597501at2"/>
<dbReference type="EMBL" id="SLWK01000002">
    <property type="protein sequence ID" value="TCO09670.1"/>
    <property type="molecule type" value="Genomic_DNA"/>
</dbReference>
<sequence length="195" mass="22365">MVQIDDKLISLNLFEKHFICDLPKCLGACCVEGESGAPLEEEETIILEEILPIVKPMLSEKAQAEIDKKGAWEVDGDGDMVTPIINGRECVYALFDENGICKCAIEQAYNEGEIEFRKPVSCHLYPIRINKYKDFEAINYHQWHICEVARLLGEKEQVPIFRFLKDAITRKYGELFYNEMEEAAKLLEENPPDSM</sequence>
<dbReference type="Proteomes" id="UP000295221">
    <property type="component" value="Unassembled WGS sequence"/>
</dbReference>